<evidence type="ECO:0000256" key="1">
    <source>
        <dbReference type="SAM" id="MobiDB-lite"/>
    </source>
</evidence>
<dbReference type="EMBL" id="PFBH01000014">
    <property type="protein sequence ID" value="PIR85153.1"/>
    <property type="molecule type" value="Genomic_DNA"/>
</dbReference>
<accession>A0A2H0UFG0</accession>
<feature type="compositionally biased region" description="Basic and acidic residues" evidence="1">
    <location>
        <begin position="1"/>
        <end position="11"/>
    </location>
</feature>
<protein>
    <submittedName>
        <fullName evidence="2">Uncharacterized protein</fullName>
    </submittedName>
</protein>
<comment type="caution">
    <text evidence="2">The sequence shown here is derived from an EMBL/GenBank/DDBJ whole genome shotgun (WGS) entry which is preliminary data.</text>
</comment>
<evidence type="ECO:0000313" key="2">
    <source>
        <dbReference type="EMBL" id="PIR85153.1"/>
    </source>
</evidence>
<proteinExistence type="predicted"/>
<gene>
    <name evidence="2" type="ORF">COU15_01965</name>
</gene>
<name>A0A2H0UFG0_9BACT</name>
<evidence type="ECO:0000313" key="3">
    <source>
        <dbReference type="Proteomes" id="UP000229315"/>
    </source>
</evidence>
<organism evidence="2 3">
    <name type="scientific">Candidatus Kaiserbacteria bacterium CG10_big_fil_rev_8_21_14_0_10_45_20</name>
    <dbReference type="NCBI Taxonomy" id="1974607"/>
    <lineage>
        <taxon>Bacteria</taxon>
        <taxon>Candidatus Kaiseribacteriota</taxon>
    </lineage>
</organism>
<dbReference type="AlphaFoldDB" id="A0A2H0UFG0"/>
<dbReference type="Proteomes" id="UP000229315">
    <property type="component" value="Unassembled WGS sequence"/>
</dbReference>
<feature type="region of interest" description="Disordered" evidence="1">
    <location>
        <begin position="1"/>
        <end position="20"/>
    </location>
</feature>
<sequence>MAKEESAKRDSGIPPEVPPLKVSAGVLGLLEGMRANGTKIACMEPRTSKIEASVKPARKCKVRGPQNPPLEPILKSNRGCREVILNTFNSGGSWDDVAEALNKATPQGINFHTDEPKLRAWVSFLRSNTFRPNHDPSQKESLQAFFIWWLTHIK</sequence>
<reference evidence="3" key="1">
    <citation type="submission" date="2017-09" db="EMBL/GenBank/DDBJ databases">
        <title>Depth-based differentiation of microbial function through sediment-hosted aquifers and enrichment of novel symbionts in the deep terrestrial subsurface.</title>
        <authorList>
            <person name="Probst A.J."/>
            <person name="Ladd B."/>
            <person name="Jarett J.K."/>
            <person name="Geller-Mcgrath D.E."/>
            <person name="Sieber C.M.K."/>
            <person name="Emerson J.B."/>
            <person name="Anantharaman K."/>
            <person name="Thomas B.C."/>
            <person name="Malmstrom R."/>
            <person name="Stieglmeier M."/>
            <person name="Klingl A."/>
            <person name="Woyke T."/>
            <person name="Ryan C.M."/>
            <person name="Banfield J.F."/>
        </authorList>
    </citation>
    <scope>NUCLEOTIDE SEQUENCE [LARGE SCALE GENOMIC DNA]</scope>
</reference>